<dbReference type="SMART" id="SM00343">
    <property type="entry name" value="ZnF_C2HC"/>
    <property type="match status" value="2"/>
</dbReference>
<name>A0A0J9SD54_PLAVI</name>
<dbReference type="Pfam" id="PF22675">
    <property type="entry name" value="KH-I_KHDC4-BBP"/>
    <property type="match status" value="1"/>
</dbReference>
<dbReference type="InterPro" id="IPR045071">
    <property type="entry name" value="BBP-like"/>
</dbReference>
<dbReference type="InterPro" id="IPR032570">
    <property type="entry name" value="SF1-HH"/>
</dbReference>
<dbReference type="GO" id="GO:0045131">
    <property type="term" value="F:pre-mRNA branch point binding"/>
    <property type="evidence" value="ECO:0007669"/>
    <property type="project" value="UniProtKB-UniRule"/>
</dbReference>
<dbReference type="InterPro" id="IPR047086">
    <property type="entry name" value="SF1-HH_sf"/>
</dbReference>
<feature type="compositionally biased region" description="Pro residues" evidence="13">
    <location>
        <begin position="352"/>
        <end position="363"/>
    </location>
</feature>
<dbReference type="SMART" id="SM00322">
    <property type="entry name" value="KH"/>
    <property type="match status" value="1"/>
</dbReference>
<dbReference type="EMBL" id="KQ234316">
    <property type="protein sequence ID" value="KMZ79817.1"/>
    <property type="molecule type" value="Genomic_DNA"/>
</dbReference>
<dbReference type="InterPro" id="IPR001878">
    <property type="entry name" value="Znf_CCHC"/>
</dbReference>
<feature type="compositionally biased region" description="Polar residues" evidence="13">
    <location>
        <begin position="29"/>
        <end position="39"/>
    </location>
</feature>
<feature type="region of interest" description="Disordered" evidence="13">
    <location>
        <begin position="529"/>
        <end position="558"/>
    </location>
</feature>
<dbReference type="InterPro" id="IPR036612">
    <property type="entry name" value="KH_dom_type_1_sf"/>
</dbReference>
<dbReference type="GO" id="GO:0003729">
    <property type="term" value="F:mRNA binding"/>
    <property type="evidence" value="ECO:0007669"/>
    <property type="project" value="TreeGrafter"/>
</dbReference>
<dbReference type="PANTHER" id="PTHR11208">
    <property type="entry name" value="RNA-BINDING PROTEIN RELATED"/>
    <property type="match status" value="1"/>
</dbReference>
<dbReference type="OrthoDB" id="6777263at2759"/>
<evidence type="ECO:0000256" key="9">
    <source>
        <dbReference type="ARBA" id="ARBA00023242"/>
    </source>
</evidence>
<dbReference type="InterPro" id="IPR036875">
    <property type="entry name" value="Znf_CCHC_sf"/>
</dbReference>
<dbReference type="Gene3D" id="4.10.60.10">
    <property type="entry name" value="Zinc finger, CCHC-type"/>
    <property type="match status" value="1"/>
</dbReference>
<evidence type="ECO:0000259" key="14">
    <source>
        <dbReference type="PROSITE" id="PS50158"/>
    </source>
</evidence>
<proteinExistence type="inferred from homology"/>
<keyword evidence="12" id="KW-0747">Spliceosome</keyword>
<dbReference type="SUPFAM" id="SSF57756">
    <property type="entry name" value="Retrovirus zinc finger-like domains"/>
    <property type="match status" value="1"/>
</dbReference>
<feature type="compositionally biased region" description="Low complexity" evidence="13">
    <location>
        <begin position="484"/>
        <end position="493"/>
    </location>
</feature>
<feature type="compositionally biased region" description="Gly residues" evidence="13">
    <location>
        <begin position="469"/>
        <end position="483"/>
    </location>
</feature>
<reference evidence="15 16" key="1">
    <citation type="submission" date="2011-08" db="EMBL/GenBank/DDBJ databases">
        <title>The Genome Sequence of Plasmodium vivax India VII.</title>
        <authorList>
            <consortium name="The Broad Institute Genome Sequencing Platform"/>
            <consortium name="The Broad Institute Genome Sequencing Center for Infectious Disease"/>
            <person name="Neafsey D."/>
            <person name="Carlton J."/>
            <person name="Barnwell J."/>
            <person name="Collins W."/>
            <person name="Escalante A."/>
            <person name="Mullikin J."/>
            <person name="Saul A."/>
            <person name="Guigo R."/>
            <person name="Camara F."/>
            <person name="Young S.K."/>
            <person name="Zeng Q."/>
            <person name="Gargeya S."/>
            <person name="Fitzgerald M."/>
            <person name="Haas B."/>
            <person name="Abouelleil A."/>
            <person name="Alvarado L."/>
            <person name="Arachchi H.M."/>
            <person name="Berlin A."/>
            <person name="Brown A."/>
            <person name="Chapman S.B."/>
            <person name="Chen Z."/>
            <person name="Dunbar C."/>
            <person name="Freedman E."/>
            <person name="Gearin G."/>
            <person name="Gellesch M."/>
            <person name="Goldberg J."/>
            <person name="Griggs A."/>
            <person name="Gujja S."/>
            <person name="Heiman D."/>
            <person name="Howarth C."/>
            <person name="Larson L."/>
            <person name="Lui A."/>
            <person name="MacDonald P.J.P."/>
            <person name="Montmayeur A."/>
            <person name="Murphy C."/>
            <person name="Neiman D."/>
            <person name="Pearson M."/>
            <person name="Priest M."/>
            <person name="Roberts A."/>
            <person name="Saif S."/>
            <person name="Shea T."/>
            <person name="Shenoy N."/>
            <person name="Sisk P."/>
            <person name="Stolte C."/>
            <person name="Sykes S."/>
            <person name="Wortman J."/>
            <person name="Nusbaum C."/>
            <person name="Birren B."/>
        </authorList>
    </citation>
    <scope>NUCLEOTIDE SEQUENCE [LARGE SCALE GENOMIC DNA]</scope>
    <source>
        <strain evidence="15 16">India VII</strain>
    </source>
</reference>
<comment type="function">
    <text evidence="12">Necessary for the splicing of pre-mRNA. Has a role in the recognition of the branch site (5'-UACUAAC-3'), the pyrimidine tract and the 3'-splice site at the 3'-end of introns.</text>
</comment>
<gene>
    <name evidence="15" type="ORF">PVIIG_01091</name>
</gene>
<dbReference type="InterPro" id="IPR004087">
    <property type="entry name" value="KH_dom"/>
</dbReference>
<keyword evidence="9 12" id="KW-0539">Nucleus</keyword>
<dbReference type="InterPro" id="IPR055256">
    <property type="entry name" value="KH_1_KHDC4/BBP-like"/>
</dbReference>
<evidence type="ECO:0000256" key="4">
    <source>
        <dbReference type="ARBA" id="ARBA00022723"/>
    </source>
</evidence>
<comment type="similarity">
    <text evidence="2 12">Belongs to the BBP/SF1 family.</text>
</comment>
<keyword evidence="4 12" id="KW-0479">Metal-binding</keyword>
<keyword evidence="6 12" id="KW-0862">Zinc</keyword>
<dbReference type="GO" id="GO:0000398">
    <property type="term" value="P:mRNA splicing, via spliceosome"/>
    <property type="evidence" value="ECO:0007669"/>
    <property type="project" value="UniProtKB-UniRule"/>
</dbReference>
<dbReference type="PANTHER" id="PTHR11208:SF45">
    <property type="entry name" value="SPLICING FACTOR 1"/>
    <property type="match status" value="1"/>
</dbReference>
<protein>
    <recommendedName>
        <fullName evidence="12">Branchpoint-bridging protein</fullName>
    </recommendedName>
</protein>
<keyword evidence="5 10" id="KW-0863">Zinc-finger</keyword>
<evidence type="ECO:0000256" key="7">
    <source>
        <dbReference type="ARBA" id="ARBA00022884"/>
    </source>
</evidence>
<evidence type="ECO:0000256" key="8">
    <source>
        <dbReference type="ARBA" id="ARBA00023187"/>
    </source>
</evidence>
<dbReference type="GO" id="GO:0005681">
    <property type="term" value="C:spliceosomal complex"/>
    <property type="evidence" value="ECO:0007669"/>
    <property type="project" value="UniProtKB-KW"/>
</dbReference>
<keyword evidence="7 11" id="KW-0694">RNA-binding</keyword>
<organism evidence="15 16">
    <name type="scientific">Plasmodium vivax India VII</name>
    <dbReference type="NCBI Taxonomy" id="1077284"/>
    <lineage>
        <taxon>Eukaryota</taxon>
        <taxon>Sar</taxon>
        <taxon>Alveolata</taxon>
        <taxon>Apicomplexa</taxon>
        <taxon>Aconoidasida</taxon>
        <taxon>Haemosporida</taxon>
        <taxon>Plasmodiidae</taxon>
        <taxon>Plasmodium</taxon>
        <taxon>Plasmodium (Plasmodium)</taxon>
    </lineage>
</organism>
<evidence type="ECO:0000256" key="10">
    <source>
        <dbReference type="PROSITE-ProRule" id="PRU00047"/>
    </source>
</evidence>
<accession>A0A0J9SD54</accession>
<dbReference type="PROSITE" id="PS50158">
    <property type="entry name" value="ZF_CCHC"/>
    <property type="match status" value="1"/>
</dbReference>
<dbReference type="GO" id="GO:0008270">
    <property type="term" value="F:zinc ion binding"/>
    <property type="evidence" value="ECO:0007669"/>
    <property type="project" value="UniProtKB-UniRule"/>
</dbReference>
<evidence type="ECO:0000313" key="16">
    <source>
        <dbReference type="Proteomes" id="UP000053562"/>
    </source>
</evidence>
<evidence type="ECO:0000313" key="15">
    <source>
        <dbReference type="EMBL" id="KMZ79817.1"/>
    </source>
</evidence>
<feature type="region of interest" description="Disordered" evidence="13">
    <location>
        <begin position="17"/>
        <end position="46"/>
    </location>
</feature>
<dbReference type="CDD" id="cd02395">
    <property type="entry name" value="KH-I_BBP"/>
    <property type="match status" value="1"/>
</dbReference>
<dbReference type="Proteomes" id="UP000053562">
    <property type="component" value="Unassembled WGS sequence"/>
</dbReference>
<comment type="subcellular location">
    <subcellularLocation>
        <location evidence="1 12">Nucleus</location>
    </subcellularLocation>
</comment>
<keyword evidence="8 12" id="KW-0508">mRNA splicing</keyword>
<evidence type="ECO:0000256" key="13">
    <source>
        <dbReference type="SAM" id="MobiDB-lite"/>
    </source>
</evidence>
<evidence type="ECO:0000256" key="2">
    <source>
        <dbReference type="ARBA" id="ARBA00010382"/>
    </source>
</evidence>
<feature type="compositionally biased region" description="Low complexity" evidence="13">
    <location>
        <begin position="540"/>
        <end position="552"/>
    </location>
</feature>
<dbReference type="AlphaFoldDB" id="A0A0J9SD54"/>
<sequence>MYYDPLVALVNLSPVEKLSDETSKKKSRWGNSSASTNVENKVVPSKWGPEETKPYLPLPFVDLPPGLTPSQLDQFLREQRYDELTKKLNKGELEYVDPDIRPPSPPPIYDKNGSRINTREARVKNCMIEEYHRLVEYLLKHVEGFVAPPNYKPIKKIRKIEIPIDKYPEYNFMGLIIGPRGCNHKRLEAESGAQISIRGKGTLKEGKKTDHQTEIEANMPKHVHISADNEECVEKAVSLITPLLDPFHPLHDEYKKKGLEQLALVNGINLNQLEAQRCSMCNSTSHMTFECPENMNLQNFKKPEIKCTLCGDHGHITLDCKLAKNNNAKPDFNPSPEKGFTSVSNGTVGNIPAPPSTAPPPPYDKPRGVTPYGQTSRIEKIKIDLEYQRMMNELNPDKESGDHSTAKELNKSGNESIYATGANAMGASATGDFPPPAGSLTTLGDIHMDSFSDPAPNFSDLSTIFPGTTGNGKGSRGGRGGKGSKSNKNFNNGVMPPPMNSKNKNNPNFIPLGQNSSAFSEELMSANTSPNFYESHSKNGRSSSQKSSGNKNFNASGSNYPNANNIPLNPPLPMLPNFFNFPFMNNGMVQGGSVPFPNGQQMAPGQQLPMDPLYMQGFPGWPQMPMGYSEDMLAHAAAPDTNPPPLPSEGVNNQDGANVT</sequence>
<dbReference type="PROSITE" id="PS50084">
    <property type="entry name" value="KH_TYPE_1"/>
    <property type="match status" value="1"/>
</dbReference>
<dbReference type="FunFam" id="3.30.1370.10:FF:000073">
    <property type="entry name" value="Transcription or splicing factor-like protein"/>
    <property type="match status" value="1"/>
</dbReference>
<dbReference type="Gene3D" id="6.10.140.1790">
    <property type="match status" value="1"/>
</dbReference>
<keyword evidence="3 12" id="KW-0507">mRNA processing</keyword>
<evidence type="ECO:0000256" key="6">
    <source>
        <dbReference type="ARBA" id="ARBA00022833"/>
    </source>
</evidence>
<feature type="region of interest" description="Disordered" evidence="13">
    <location>
        <begin position="635"/>
        <end position="660"/>
    </location>
</feature>
<feature type="compositionally biased region" description="Polar residues" evidence="13">
    <location>
        <begin position="650"/>
        <end position="660"/>
    </location>
</feature>
<feature type="domain" description="CCHC-type" evidence="14">
    <location>
        <begin position="306"/>
        <end position="321"/>
    </location>
</feature>
<evidence type="ECO:0000256" key="12">
    <source>
        <dbReference type="RuleBase" id="RU367126"/>
    </source>
</evidence>
<feature type="region of interest" description="Disordered" evidence="13">
    <location>
        <begin position="465"/>
        <end position="514"/>
    </location>
</feature>
<dbReference type="Gene3D" id="3.30.1370.10">
    <property type="entry name" value="K Homology domain, type 1"/>
    <property type="match status" value="1"/>
</dbReference>
<evidence type="ECO:0000256" key="3">
    <source>
        <dbReference type="ARBA" id="ARBA00022664"/>
    </source>
</evidence>
<dbReference type="SUPFAM" id="SSF54791">
    <property type="entry name" value="Eukaryotic type KH-domain (KH-domain type I)"/>
    <property type="match status" value="1"/>
</dbReference>
<evidence type="ECO:0000256" key="5">
    <source>
        <dbReference type="ARBA" id="ARBA00022771"/>
    </source>
</evidence>
<evidence type="ECO:0000256" key="11">
    <source>
        <dbReference type="PROSITE-ProRule" id="PRU00117"/>
    </source>
</evidence>
<feature type="region of interest" description="Disordered" evidence="13">
    <location>
        <begin position="331"/>
        <end position="372"/>
    </location>
</feature>
<evidence type="ECO:0000256" key="1">
    <source>
        <dbReference type="ARBA" id="ARBA00004123"/>
    </source>
</evidence>
<dbReference type="GO" id="GO:0048024">
    <property type="term" value="P:regulation of mRNA splicing, via spliceosome"/>
    <property type="evidence" value="ECO:0007669"/>
    <property type="project" value="TreeGrafter"/>
</dbReference>
<dbReference type="Pfam" id="PF16275">
    <property type="entry name" value="SF1-HH"/>
    <property type="match status" value="1"/>
</dbReference>